<dbReference type="RefSeq" id="WP_344508662.1">
    <property type="nucleotide sequence ID" value="NZ_BAAAQD010000020.1"/>
</dbReference>
<reference evidence="3 4" key="1">
    <citation type="journal article" date="2019" name="Int. J. Syst. Evol. Microbiol.">
        <title>The Global Catalogue of Microorganisms (GCM) 10K type strain sequencing project: providing services to taxonomists for standard genome sequencing and annotation.</title>
        <authorList>
            <consortium name="The Broad Institute Genomics Platform"/>
            <consortium name="The Broad Institute Genome Sequencing Center for Infectious Disease"/>
            <person name="Wu L."/>
            <person name="Ma J."/>
        </authorList>
    </citation>
    <scope>NUCLEOTIDE SEQUENCE [LARGE SCALE GENOMIC DNA]</scope>
    <source>
        <strain evidence="3 4">JCM 15933</strain>
    </source>
</reference>
<dbReference type="PRINTS" id="PR00096">
    <property type="entry name" value="GATASE"/>
</dbReference>
<dbReference type="PRINTS" id="PR00099">
    <property type="entry name" value="CPSGATASE"/>
</dbReference>
<gene>
    <name evidence="3" type="primary">pabA</name>
    <name evidence="3" type="ORF">GCM10009827_080350</name>
</gene>
<dbReference type="PANTHER" id="PTHR43418">
    <property type="entry name" value="MULTIFUNCTIONAL TRYPTOPHAN BIOSYNTHESIS PROTEIN-RELATED"/>
    <property type="match status" value="1"/>
</dbReference>
<dbReference type="InterPro" id="IPR006221">
    <property type="entry name" value="TrpG/PapA_dom"/>
</dbReference>
<organism evidence="3 4">
    <name type="scientific">Dactylosporangium maewongense</name>
    <dbReference type="NCBI Taxonomy" id="634393"/>
    <lineage>
        <taxon>Bacteria</taxon>
        <taxon>Bacillati</taxon>
        <taxon>Actinomycetota</taxon>
        <taxon>Actinomycetes</taxon>
        <taxon>Micromonosporales</taxon>
        <taxon>Micromonosporaceae</taxon>
        <taxon>Dactylosporangium</taxon>
    </lineage>
</organism>
<proteinExistence type="predicted"/>
<evidence type="ECO:0000259" key="2">
    <source>
        <dbReference type="Pfam" id="PF00117"/>
    </source>
</evidence>
<dbReference type="NCBIfam" id="TIGR00566">
    <property type="entry name" value="trpG_papA"/>
    <property type="match status" value="1"/>
</dbReference>
<dbReference type="Gene3D" id="3.40.50.880">
    <property type="match status" value="1"/>
</dbReference>
<sequence>MRVLVVDAFDSFVYIIRQYLMSAGAEPIMVRSNALRLDEVREVRPDSILLGPGPGSPDDSGHVDIVRAFAGEVPILGVCLGHQAIGRAYGATVVPAEHLMHGKTSRIRHDGRRLFRGMADDFHATRYHSLVVVEETVPSCLEVSARSLDDGYIMAMRHRWLPVESVQFHPESICTQNGAHLLNNFVKFCSTFPSWRYDVARQLEAAA</sequence>
<dbReference type="InterPro" id="IPR050472">
    <property type="entry name" value="Anth_synth/Amidotransfase"/>
</dbReference>
<keyword evidence="4" id="KW-1185">Reference proteome</keyword>
<evidence type="ECO:0000313" key="4">
    <source>
        <dbReference type="Proteomes" id="UP001501470"/>
    </source>
</evidence>
<feature type="domain" description="Glutamine amidotransferase" evidence="2">
    <location>
        <begin position="4"/>
        <end position="186"/>
    </location>
</feature>
<dbReference type="Proteomes" id="UP001501470">
    <property type="component" value="Unassembled WGS sequence"/>
</dbReference>
<dbReference type="SUPFAM" id="SSF52317">
    <property type="entry name" value="Class I glutamine amidotransferase-like"/>
    <property type="match status" value="1"/>
</dbReference>
<comment type="caution">
    <text evidence="3">The sequence shown here is derived from an EMBL/GenBank/DDBJ whole genome shotgun (WGS) entry which is preliminary data.</text>
</comment>
<dbReference type="PANTHER" id="PTHR43418:SF4">
    <property type="entry name" value="MULTIFUNCTIONAL TRYPTOPHAN BIOSYNTHESIS PROTEIN"/>
    <property type="match status" value="1"/>
</dbReference>
<dbReference type="PRINTS" id="PR00097">
    <property type="entry name" value="ANTSNTHASEII"/>
</dbReference>
<protein>
    <submittedName>
        <fullName evidence="3">Aminodeoxychorismate/anthranilate synthase component II</fullName>
    </submittedName>
</protein>
<dbReference type="EMBL" id="BAAAQD010000020">
    <property type="protein sequence ID" value="GAA1548005.1"/>
    <property type="molecule type" value="Genomic_DNA"/>
</dbReference>
<keyword evidence="1" id="KW-0315">Glutamine amidotransferase</keyword>
<evidence type="ECO:0000256" key="1">
    <source>
        <dbReference type="ARBA" id="ARBA00022962"/>
    </source>
</evidence>
<dbReference type="InterPro" id="IPR017926">
    <property type="entry name" value="GATASE"/>
</dbReference>
<dbReference type="CDD" id="cd01743">
    <property type="entry name" value="GATase1_Anthranilate_Synthase"/>
    <property type="match status" value="1"/>
</dbReference>
<name>A0ABN2BUT0_9ACTN</name>
<dbReference type="Pfam" id="PF00117">
    <property type="entry name" value="GATase"/>
    <property type="match status" value="1"/>
</dbReference>
<dbReference type="InterPro" id="IPR029062">
    <property type="entry name" value="Class_I_gatase-like"/>
</dbReference>
<accession>A0ABN2BUT0</accession>
<dbReference type="PROSITE" id="PS51273">
    <property type="entry name" value="GATASE_TYPE_1"/>
    <property type="match status" value="1"/>
</dbReference>
<evidence type="ECO:0000313" key="3">
    <source>
        <dbReference type="EMBL" id="GAA1548005.1"/>
    </source>
</evidence>